<comment type="subcellular location">
    <subcellularLocation>
        <location evidence="1">Membrane</location>
        <topology evidence="1">Multi-pass membrane protein</topology>
    </subcellularLocation>
</comment>
<evidence type="ECO:0000256" key="7">
    <source>
        <dbReference type="SAM" id="Phobius"/>
    </source>
</evidence>
<dbReference type="InterPro" id="IPR052337">
    <property type="entry name" value="SAT4-like"/>
</dbReference>
<feature type="transmembrane region" description="Helical" evidence="7">
    <location>
        <begin position="95"/>
        <end position="117"/>
    </location>
</feature>
<comment type="caution">
    <text evidence="9">The sequence shown here is derived from an EMBL/GenBank/DDBJ whole genome shotgun (WGS) entry which is preliminary data.</text>
</comment>
<feature type="transmembrane region" description="Helical" evidence="7">
    <location>
        <begin position="214"/>
        <end position="234"/>
    </location>
</feature>
<dbReference type="EMBL" id="QJNU01000305">
    <property type="protein sequence ID" value="RYP02650.1"/>
    <property type="molecule type" value="Genomic_DNA"/>
</dbReference>
<feature type="transmembrane region" description="Helical" evidence="7">
    <location>
        <begin position="254"/>
        <end position="277"/>
    </location>
</feature>
<protein>
    <recommendedName>
        <fullName evidence="8">Rhodopsin domain-containing protein</fullName>
    </recommendedName>
</protein>
<comment type="similarity">
    <text evidence="5">Belongs to the SAT4 family.</text>
</comment>
<feature type="compositionally biased region" description="Low complexity" evidence="6">
    <location>
        <begin position="310"/>
        <end position="320"/>
    </location>
</feature>
<dbReference type="PANTHER" id="PTHR33048:SF96">
    <property type="entry name" value="INTEGRAL MEMBRANE PROTEIN"/>
    <property type="match status" value="1"/>
</dbReference>
<feature type="transmembrane region" description="Helical" evidence="7">
    <location>
        <begin position="20"/>
        <end position="38"/>
    </location>
</feature>
<feature type="transmembrane region" description="Helical" evidence="7">
    <location>
        <begin position="180"/>
        <end position="202"/>
    </location>
</feature>
<evidence type="ECO:0000256" key="2">
    <source>
        <dbReference type="ARBA" id="ARBA00022692"/>
    </source>
</evidence>
<dbReference type="GO" id="GO:0016020">
    <property type="term" value="C:membrane"/>
    <property type="evidence" value="ECO:0007669"/>
    <property type="project" value="UniProtKB-SubCell"/>
</dbReference>
<keyword evidence="3 7" id="KW-1133">Transmembrane helix</keyword>
<gene>
    <name evidence="9" type="ORF">DL764_005695</name>
</gene>
<dbReference type="InterPro" id="IPR049326">
    <property type="entry name" value="Rhodopsin_dom_fungi"/>
</dbReference>
<dbReference type="STRING" id="155417.A0A4Q4TB70"/>
<keyword evidence="2 7" id="KW-0812">Transmembrane</keyword>
<evidence type="ECO:0000256" key="1">
    <source>
        <dbReference type="ARBA" id="ARBA00004141"/>
    </source>
</evidence>
<keyword evidence="10" id="KW-1185">Reference proteome</keyword>
<dbReference type="OrthoDB" id="4682787at2759"/>
<dbReference type="PANTHER" id="PTHR33048">
    <property type="entry name" value="PTH11-LIKE INTEGRAL MEMBRANE PROTEIN (AFU_ORTHOLOGUE AFUA_5G11245)"/>
    <property type="match status" value="1"/>
</dbReference>
<evidence type="ECO:0000313" key="9">
    <source>
        <dbReference type="EMBL" id="RYP02650.1"/>
    </source>
</evidence>
<keyword evidence="4 7" id="KW-0472">Membrane</keyword>
<evidence type="ECO:0000256" key="6">
    <source>
        <dbReference type="SAM" id="MobiDB-lite"/>
    </source>
</evidence>
<feature type="region of interest" description="Disordered" evidence="6">
    <location>
        <begin position="306"/>
        <end position="326"/>
    </location>
</feature>
<evidence type="ECO:0000256" key="3">
    <source>
        <dbReference type="ARBA" id="ARBA00022989"/>
    </source>
</evidence>
<dbReference type="AlphaFoldDB" id="A0A4Q4TB70"/>
<feature type="transmembrane region" description="Helical" evidence="7">
    <location>
        <begin position="50"/>
        <end position="75"/>
    </location>
</feature>
<feature type="domain" description="Rhodopsin" evidence="8">
    <location>
        <begin position="34"/>
        <end position="278"/>
    </location>
</feature>
<dbReference type="Pfam" id="PF20684">
    <property type="entry name" value="Fung_rhodopsin"/>
    <property type="match status" value="1"/>
</dbReference>
<dbReference type="Proteomes" id="UP000293360">
    <property type="component" value="Unassembled WGS sequence"/>
</dbReference>
<feature type="transmembrane region" description="Helical" evidence="7">
    <location>
        <begin position="129"/>
        <end position="149"/>
    </location>
</feature>
<proteinExistence type="inferred from homology"/>
<evidence type="ECO:0000256" key="5">
    <source>
        <dbReference type="ARBA" id="ARBA00038359"/>
    </source>
</evidence>
<accession>A0A4Q4TB70</accession>
<organism evidence="9 10">
    <name type="scientific">Monosporascus ibericus</name>
    <dbReference type="NCBI Taxonomy" id="155417"/>
    <lineage>
        <taxon>Eukaryota</taxon>
        <taxon>Fungi</taxon>
        <taxon>Dikarya</taxon>
        <taxon>Ascomycota</taxon>
        <taxon>Pezizomycotina</taxon>
        <taxon>Sordariomycetes</taxon>
        <taxon>Xylariomycetidae</taxon>
        <taxon>Xylariales</taxon>
        <taxon>Xylariales incertae sedis</taxon>
        <taxon>Monosporascus</taxon>
    </lineage>
</organism>
<evidence type="ECO:0000259" key="8">
    <source>
        <dbReference type="Pfam" id="PF20684"/>
    </source>
</evidence>
<reference evidence="9 10" key="1">
    <citation type="submission" date="2018-06" db="EMBL/GenBank/DDBJ databases">
        <title>Complete Genomes of Monosporascus.</title>
        <authorList>
            <person name="Robinson A.J."/>
            <person name="Natvig D.O."/>
        </authorList>
    </citation>
    <scope>NUCLEOTIDE SEQUENCE [LARGE SCALE GENOMIC DNA]</scope>
    <source>
        <strain evidence="9 10">CBS 110550</strain>
    </source>
</reference>
<evidence type="ECO:0000256" key="4">
    <source>
        <dbReference type="ARBA" id="ARBA00023136"/>
    </source>
</evidence>
<name>A0A4Q4TB70_9PEZI</name>
<sequence length="326" mass="36765">MEAQDPNASTDYNGRALVDTAIVMLCLSWFSVSLRGYVRGILVKALRADDWILVLAQLNFTLSSSFILRGGHYGLGRHNKSLSQYREIQALKYQALATATYVLNMWLIKLSVAIFLLRIAVERRYRYTLYISMIIVSITSFPLFVWSIFQCNPVEAQWDYTILDHYPEAHCVSADAIVSAAYALSAQNIVSDWLYALLPIAMIWKVKMTTEAKLYVTLVLGLGIFASIATIVRIHYLTNLTDTLDILYSGTEPMVWTLIEPGVAIIATSLATMRPLLRALGMRDFRSPDDQSDEFHLFSYLRRKTKTDGSSEMPSSGPEGNMMQDI</sequence>
<evidence type="ECO:0000313" key="10">
    <source>
        <dbReference type="Proteomes" id="UP000293360"/>
    </source>
</evidence>